<keyword evidence="4 6" id="KW-0663">Pyridoxal phosphate</keyword>
<dbReference type="Gene3D" id="3.90.1150.10">
    <property type="entry name" value="Aspartate Aminotransferase, domain 1"/>
    <property type="match status" value="1"/>
</dbReference>
<sequence length="471" mass="51236">MTFSSRITEAAPDGVDYVAAAHRHLWRHFAPMAAADQEDLKLIVRGEGSYLVDAGGRRYLDGLSNLYCVNVGYSYGEEIGQAALEQYRELGYHSSWATTHPRAVELAQRIAELAPGDLNHVFPTTSGGDSVETAWKIARQYHLLRGENRWKAISRHMAYHGTSLGALSLMGIPGSRSQFEPLLAGVVHARNTRRIGRPDAETEDEFTVFLLDDLEQRIISEDPATVAMIMVEPVQNSGGALTPPRGYAEGVRALADKYGILLVADETVTAFGRMGEWFATARYDFRPDLVTMAKGLSSAHAVIGAVAATDQVFEPFTRAGVTFKHGNTFGGHPVMTAVALKNLEIMERLKLPGRVRDLEGALEKALRSLEDLDVVVEVRGAGYLWAIELAATRPDGSALTAAELDRLYGTKALAAPLQDRGVMLRVSLDPGYPVISVAPPLVAGEAEFVLLTDALRDVLTIVDRDRSAGKK</sequence>
<dbReference type="Pfam" id="PF00202">
    <property type="entry name" value="Aminotran_3"/>
    <property type="match status" value="1"/>
</dbReference>
<dbReference type="GO" id="GO:0030170">
    <property type="term" value="F:pyridoxal phosphate binding"/>
    <property type="evidence" value="ECO:0007669"/>
    <property type="project" value="InterPro"/>
</dbReference>
<gene>
    <name evidence="7" type="ORF">SAMN04489732_109283</name>
</gene>
<dbReference type="FunFam" id="3.40.640.10:FF:000014">
    <property type="entry name" value="Adenosylmethionine-8-amino-7-oxononanoate aminotransferase, probable"/>
    <property type="match status" value="1"/>
</dbReference>
<evidence type="ECO:0000256" key="2">
    <source>
        <dbReference type="ARBA" id="ARBA00022576"/>
    </source>
</evidence>
<protein>
    <submittedName>
        <fullName evidence="7">Adenosylmethionine-8-amino-7-oxononanoate aminotransferase</fullName>
    </submittedName>
</protein>
<dbReference type="InterPro" id="IPR015424">
    <property type="entry name" value="PyrdxlP-dep_Trfase"/>
</dbReference>
<keyword evidence="2 7" id="KW-0032">Aminotransferase</keyword>
<dbReference type="GO" id="GO:0017000">
    <property type="term" value="P:antibiotic biosynthetic process"/>
    <property type="evidence" value="ECO:0007669"/>
    <property type="project" value="UniProtKB-KW"/>
</dbReference>
<dbReference type="InterPro" id="IPR005814">
    <property type="entry name" value="Aminotrans_3"/>
</dbReference>
<keyword evidence="3 7" id="KW-0808">Transferase</keyword>
<evidence type="ECO:0000256" key="3">
    <source>
        <dbReference type="ARBA" id="ARBA00022679"/>
    </source>
</evidence>
<name>A0A1H8XY67_9PSEU</name>
<evidence type="ECO:0000313" key="7">
    <source>
        <dbReference type="EMBL" id="SEP44702.1"/>
    </source>
</evidence>
<dbReference type="Proteomes" id="UP000198582">
    <property type="component" value="Unassembled WGS sequence"/>
</dbReference>
<accession>A0A1H8XY67</accession>
<evidence type="ECO:0000256" key="6">
    <source>
        <dbReference type="RuleBase" id="RU003560"/>
    </source>
</evidence>
<keyword evidence="5" id="KW-0045">Antibiotic biosynthesis</keyword>
<evidence type="ECO:0000256" key="4">
    <source>
        <dbReference type="ARBA" id="ARBA00022898"/>
    </source>
</evidence>
<organism evidence="7 8">
    <name type="scientific">Amycolatopsis saalfeldensis</name>
    <dbReference type="NCBI Taxonomy" id="394193"/>
    <lineage>
        <taxon>Bacteria</taxon>
        <taxon>Bacillati</taxon>
        <taxon>Actinomycetota</taxon>
        <taxon>Actinomycetes</taxon>
        <taxon>Pseudonocardiales</taxon>
        <taxon>Pseudonocardiaceae</taxon>
        <taxon>Amycolatopsis</taxon>
    </lineage>
</organism>
<dbReference type="Gene3D" id="3.40.640.10">
    <property type="entry name" value="Type I PLP-dependent aspartate aminotransferase-like (Major domain)"/>
    <property type="match status" value="1"/>
</dbReference>
<evidence type="ECO:0000313" key="8">
    <source>
        <dbReference type="Proteomes" id="UP000198582"/>
    </source>
</evidence>
<dbReference type="RefSeq" id="WP_218156833.1">
    <property type="nucleotide sequence ID" value="NZ_FOEF01000009.1"/>
</dbReference>
<keyword evidence="8" id="KW-1185">Reference proteome</keyword>
<dbReference type="EMBL" id="FOEF01000009">
    <property type="protein sequence ID" value="SEP44702.1"/>
    <property type="molecule type" value="Genomic_DNA"/>
</dbReference>
<comment type="similarity">
    <text evidence="1 6">Belongs to the class-III pyridoxal-phosphate-dependent aminotransferase family.</text>
</comment>
<dbReference type="InterPro" id="IPR015422">
    <property type="entry name" value="PyrdxlP-dep_Trfase_small"/>
</dbReference>
<evidence type="ECO:0000256" key="1">
    <source>
        <dbReference type="ARBA" id="ARBA00008954"/>
    </source>
</evidence>
<dbReference type="CDD" id="cd00610">
    <property type="entry name" value="OAT_like"/>
    <property type="match status" value="1"/>
</dbReference>
<dbReference type="PANTHER" id="PTHR43094:SF1">
    <property type="entry name" value="AMINOTRANSFERASE CLASS-III"/>
    <property type="match status" value="1"/>
</dbReference>
<dbReference type="InterPro" id="IPR015421">
    <property type="entry name" value="PyrdxlP-dep_Trfase_major"/>
</dbReference>
<dbReference type="GO" id="GO:0008483">
    <property type="term" value="F:transaminase activity"/>
    <property type="evidence" value="ECO:0007669"/>
    <property type="project" value="UniProtKB-KW"/>
</dbReference>
<dbReference type="AlphaFoldDB" id="A0A1H8XY67"/>
<dbReference type="STRING" id="394193.SAMN04489732_109283"/>
<reference evidence="7 8" key="1">
    <citation type="submission" date="2016-10" db="EMBL/GenBank/DDBJ databases">
        <authorList>
            <person name="de Groot N.N."/>
        </authorList>
    </citation>
    <scope>NUCLEOTIDE SEQUENCE [LARGE SCALE GENOMIC DNA]</scope>
    <source>
        <strain evidence="7 8">DSM 44993</strain>
    </source>
</reference>
<dbReference type="SUPFAM" id="SSF53383">
    <property type="entry name" value="PLP-dependent transferases"/>
    <property type="match status" value="1"/>
</dbReference>
<evidence type="ECO:0000256" key="5">
    <source>
        <dbReference type="ARBA" id="ARBA00023194"/>
    </source>
</evidence>
<dbReference type="PANTHER" id="PTHR43094">
    <property type="entry name" value="AMINOTRANSFERASE"/>
    <property type="match status" value="1"/>
</dbReference>
<proteinExistence type="inferred from homology"/>